<keyword evidence="3" id="KW-1185">Reference proteome</keyword>
<name>A0A9W6CUY2_9BACT</name>
<dbReference type="AlphaFoldDB" id="A0A9W6CUY2"/>
<evidence type="ECO:0000256" key="1">
    <source>
        <dbReference type="RuleBase" id="RU000363"/>
    </source>
</evidence>
<evidence type="ECO:0000313" key="3">
    <source>
        <dbReference type="Proteomes" id="UP001144372"/>
    </source>
</evidence>
<reference evidence="2" key="1">
    <citation type="submission" date="2022-12" db="EMBL/GenBank/DDBJ databases">
        <title>Reference genome sequencing for broad-spectrum identification of bacterial and archaeal isolates by mass spectrometry.</title>
        <authorList>
            <person name="Sekiguchi Y."/>
            <person name="Tourlousse D.M."/>
        </authorList>
    </citation>
    <scope>NUCLEOTIDE SEQUENCE</scope>
    <source>
        <strain evidence="2">ASRB1</strain>
    </source>
</reference>
<dbReference type="Pfam" id="PF00106">
    <property type="entry name" value="adh_short"/>
    <property type="match status" value="1"/>
</dbReference>
<dbReference type="PRINTS" id="PR00080">
    <property type="entry name" value="SDRFAMILY"/>
</dbReference>
<dbReference type="PROSITE" id="PS00061">
    <property type="entry name" value="ADH_SHORT"/>
    <property type="match status" value="1"/>
</dbReference>
<dbReference type="EMBL" id="BSDR01000001">
    <property type="protein sequence ID" value="GLI32969.1"/>
    <property type="molecule type" value="Genomic_DNA"/>
</dbReference>
<protein>
    <submittedName>
        <fullName evidence="2">Short-chain dehydrogenase</fullName>
    </submittedName>
</protein>
<dbReference type="InterPro" id="IPR020904">
    <property type="entry name" value="Sc_DH/Rdtase_CS"/>
</dbReference>
<dbReference type="PANTHER" id="PTHR43975">
    <property type="entry name" value="ZGC:101858"/>
    <property type="match status" value="1"/>
</dbReference>
<gene>
    <name evidence="2" type="ORF">DAMNIGENAA_04020</name>
</gene>
<dbReference type="PRINTS" id="PR00081">
    <property type="entry name" value="GDHRDH"/>
</dbReference>
<proteinExistence type="inferred from homology"/>
<dbReference type="RefSeq" id="WP_281791987.1">
    <property type="nucleotide sequence ID" value="NZ_BSDR01000001.1"/>
</dbReference>
<comment type="similarity">
    <text evidence="1">Belongs to the short-chain dehydrogenases/reductases (SDR) family.</text>
</comment>
<dbReference type="Gene3D" id="3.40.50.720">
    <property type="entry name" value="NAD(P)-binding Rossmann-like Domain"/>
    <property type="match status" value="1"/>
</dbReference>
<organism evidence="2 3">
    <name type="scientific">Desulforhabdus amnigena</name>
    <dbReference type="NCBI Taxonomy" id="40218"/>
    <lineage>
        <taxon>Bacteria</taxon>
        <taxon>Pseudomonadati</taxon>
        <taxon>Thermodesulfobacteriota</taxon>
        <taxon>Syntrophobacteria</taxon>
        <taxon>Syntrophobacterales</taxon>
        <taxon>Syntrophobacteraceae</taxon>
        <taxon>Desulforhabdus</taxon>
    </lineage>
</organism>
<evidence type="ECO:0000313" key="2">
    <source>
        <dbReference type="EMBL" id="GLI32969.1"/>
    </source>
</evidence>
<comment type="caution">
    <text evidence="2">The sequence shown here is derived from an EMBL/GenBank/DDBJ whole genome shotgun (WGS) entry which is preliminary data.</text>
</comment>
<dbReference type="InterPro" id="IPR036291">
    <property type="entry name" value="NAD(P)-bd_dom_sf"/>
</dbReference>
<dbReference type="SUPFAM" id="SSF51735">
    <property type="entry name" value="NAD(P)-binding Rossmann-fold domains"/>
    <property type="match status" value="1"/>
</dbReference>
<dbReference type="PANTHER" id="PTHR43975:SF2">
    <property type="entry name" value="EG:BACR7A4.14 PROTEIN-RELATED"/>
    <property type="match status" value="1"/>
</dbReference>
<dbReference type="InterPro" id="IPR002347">
    <property type="entry name" value="SDR_fam"/>
</dbReference>
<dbReference type="Proteomes" id="UP001144372">
    <property type="component" value="Unassembled WGS sequence"/>
</dbReference>
<sequence>MTKPIVIVTGASRGLGKETARQLAKAGADLMLVARGKEALETAALEIRKEAGREVLTYAGDVSDAKQSLQVVRDTVKAFGRLDALVNNAGILEPVENIAEVDPARWRYNMEVNLMGPFYLTHAAIIHLRKTEGRVINISSGAALQAIEGWSAYCVSKAGLTHFTRVLAVEEPKLTSIALRPGVVDTEMQALIRREGRRVMSRERFAYFLKLKEDGRLEPPEVPARSAAWLALHAPRAWSGEMIDYADPKIGSF</sequence>
<accession>A0A9W6CUY2</accession>